<evidence type="ECO:0000259" key="8">
    <source>
        <dbReference type="PROSITE" id="PS50135"/>
    </source>
</evidence>
<dbReference type="Pfam" id="PF25299">
    <property type="entry name" value="ZZ_ADA2"/>
    <property type="match status" value="1"/>
</dbReference>
<dbReference type="Proteomes" id="UP001050691">
    <property type="component" value="Unassembled WGS sequence"/>
</dbReference>
<dbReference type="GO" id="GO:0003682">
    <property type="term" value="F:chromatin binding"/>
    <property type="evidence" value="ECO:0007669"/>
    <property type="project" value="TreeGrafter"/>
</dbReference>
<feature type="domain" description="SWIRM" evidence="9">
    <location>
        <begin position="481"/>
        <end position="577"/>
    </location>
</feature>
<feature type="region of interest" description="Disordered" evidence="6">
    <location>
        <begin position="624"/>
        <end position="662"/>
    </location>
</feature>
<dbReference type="GO" id="GO:0005634">
    <property type="term" value="C:nucleus"/>
    <property type="evidence" value="ECO:0007669"/>
    <property type="project" value="TreeGrafter"/>
</dbReference>
<evidence type="ECO:0000313" key="11">
    <source>
        <dbReference type="EMBL" id="GJJ06634.1"/>
    </source>
</evidence>
<dbReference type="Gene3D" id="3.30.60.90">
    <property type="match status" value="1"/>
</dbReference>
<evidence type="ECO:0000256" key="1">
    <source>
        <dbReference type="ARBA" id="ARBA00022723"/>
    </source>
</evidence>
<dbReference type="AlphaFoldDB" id="A0AAV5A029"/>
<keyword evidence="4" id="KW-0539">Nucleus</keyword>
<dbReference type="InterPro" id="IPR017884">
    <property type="entry name" value="SANT_dom"/>
</dbReference>
<dbReference type="PANTHER" id="PTHR12374">
    <property type="entry name" value="TRANSCRIPTIONAL ADAPTOR 2 ADA2 -RELATED"/>
    <property type="match status" value="1"/>
</dbReference>
<evidence type="ECO:0000259" key="10">
    <source>
        <dbReference type="PROSITE" id="PS51293"/>
    </source>
</evidence>
<feature type="region of interest" description="Disordered" evidence="6">
    <location>
        <begin position="451"/>
        <end position="486"/>
    </location>
</feature>
<dbReference type="Pfam" id="PF22941">
    <property type="entry name" value="TADA2A-like_3rd"/>
    <property type="match status" value="2"/>
</dbReference>
<dbReference type="EMBL" id="BPWL01000001">
    <property type="protein sequence ID" value="GJJ06634.1"/>
    <property type="molecule type" value="Genomic_DNA"/>
</dbReference>
<dbReference type="Pfam" id="PF04433">
    <property type="entry name" value="SWIRM"/>
    <property type="match status" value="1"/>
</dbReference>
<dbReference type="PANTHER" id="PTHR12374:SF20">
    <property type="entry name" value="TRANSCRIPTIONAL ADAPTER 2-ALPHA"/>
    <property type="match status" value="1"/>
</dbReference>
<dbReference type="GO" id="GO:0008270">
    <property type="term" value="F:zinc ion binding"/>
    <property type="evidence" value="ECO:0007669"/>
    <property type="project" value="UniProtKB-KW"/>
</dbReference>
<feature type="domain" description="SANT" evidence="10">
    <location>
        <begin position="83"/>
        <end position="136"/>
    </location>
</feature>
<dbReference type="SMART" id="SM00717">
    <property type="entry name" value="SANT"/>
    <property type="match status" value="1"/>
</dbReference>
<dbReference type="GO" id="GO:0003713">
    <property type="term" value="F:transcription coactivator activity"/>
    <property type="evidence" value="ECO:0007669"/>
    <property type="project" value="TreeGrafter"/>
</dbReference>
<dbReference type="Gene3D" id="1.10.10.60">
    <property type="entry name" value="Homeodomain-like"/>
    <property type="match status" value="1"/>
</dbReference>
<dbReference type="PROSITE" id="PS50934">
    <property type="entry name" value="SWIRM"/>
    <property type="match status" value="1"/>
</dbReference>
<feature type="domain" description="Myb-like" evidence="7">
    <location>
        <begin position="88"/>
        <end position="131"/>
    </location>
</feature>
<feature type="compositionally biased region" description="Polar residues" evidence="6">
    <location>
        <begin position="247"/>
        <end position="257"/>
    </location>
</feature>
<evidence type="ECO:0000259" key="9">
    <source>
        <dbReference type="PROSITE" id="PS50934"/>
    </source>
</evidence>
<dbReference type="InterPro" id="IPR001005">
    <property type="entry name" value="SANT/Myb"/>
</dbReference>
<keyword evidence="3" id="KW-0862">Zinc</keyword>
<dbReference type="PROSITE" id="PS50135">
    <property type="entry name" value="ZF_ZZ_2"/>
    <property type="match status" value="1"/>
</dbReference>
<feature type="compositionally biased region" description="Basic and acidic residues" evidence="6">
    <location>
        <begin position="468"/>
        <end position="477"/>
    </location>
</feature>
<evidence type="ECO:0000256" key="5">
    <source>
        <dbReference type="PROSITE-ProRule" id="PRU00228"/>
    </source>
</evidence>
<dbReference type="InterPro" id="IPR007526">
    <property type="entry name" value="SWIRM"/>
</dbReference>
<evidence type="ECO:0000256" key="2">
    <source>
        <dbReference type="ARBA" id="ARBA00022771"/>
    </source>
</evidence>
<dbReference type="InterPro" id="IPR043145">
    <property type="entry name" value="Znf_ZZ_sf"/>
</dbReference>
<evidence type="ECO:0000259" key="7">
    <source>
        <dbReference type="PROSITE" id="PS50090"/>
    </source>
</evidence>
<evidence type="ECO:0000313" key="12">
    <source>
        <dbReference type="Proteomes" id="UP001050691"/>
    </source>
</evidence>
<dbReference type="CDD" id="cd02335">
    <property type="entry name" value="ZZ_ADA2"/>
    <property type="match status" value="1"/>
</dbReference>
<sequence>MTVTHRKRPVPDETVINEPGLQVECDACRCDLTHSVRIKCADSVCEEGEGIDICPVCFTKGAEFKQHQRTHPYRIIELHSYPIFDEDWGADEELFLNEGLSLQGLGNWAAVAEHIGTRTKEEVEQHYRSRMDLTFDIPIPEFQARKKRRIETLTNHLANPIAPKPPVVSTPGVHEIAGYLPGRLEFEHEMDNEAEDTVKDLEFGLVLDFGGEELPEDENDIDVKARKKWEETNKLEKVAGKRKRSESLSSTPLSNGNKRPIVNGINGHTPSSKTRVKQKTDDGAEGSVTTTTKDGENENEESAPAPIVPYETNETTQFKLALLDIYYQRVARRHEAKTFIFQRGLLEYKKMIAADKKRQKEEREFVHKFRPFAKLQTSDDYEEFVNGMLCTLEAALRRRIQELQHYRRLGITTSSEVDKYESELYHRNARKANPSFQRDQSADRFNHVHRQISRASFPPDSAGAAAEADSREGDVPKPHPSVGRKPVAPLNLANAPSLHLLTAAEQTICSQLRIMPKAYLLIKDTLVREFARRGGKLRRREARELVKIDVNKTSRVWDFLFQAGVLRVPEESPQSTAPSAPATSATITTTTNATLIPSNGPINPAAPSPSIATKSLVAPSALTSDTSVAATPAKSPSKDPNPVSSPAISSHAVPPVNLQNVK</sequence>
<dbReference type="InterPro" id="IPR009057">
    <property type="entry name" value="Homeodomain-like_sf"/>
</dbReference>
<dbReference type="GO" id="GO:0070461">
    <property type="term" value="C:SAGA-type complex"/>
    <property type="evidence" value="ECO:0007669"/>
    <property type="project" value="TreeGrafter"/>
</dbReference>
<evidence type="ECO:0000256" key="4">
    <source>
        <dbReference type="ARBA" id="ARBA00023242"/>
    </source>
</evidence>
<dbReference type="InterPro" id="IPR041983">
    <property type="entry name" value="ADA2-like_ZZ"/>
</dbReference>
<dbReference type="GO" id="GO:0006357">
    <property type="term" value="P:regulation of transcription by RNA polymerase II"/>
    <property type="evidence" value="ECO:0007669"/>
    <property type="project" value="TreeGrafter"/>
</dbReference>
<dbReference type="InterPro" id="IPR036388">
    <property type="entry name" value="WH-like_DNA-bd_sf"/>
</dbReference>
<feature type="region of interest" description="Disordered" evidence="6">
    <location>
        <begin position="236"/>
        <end position="308"/>
    </location>
</feature>
<dbReference type="InterPro" id="IPR000433">
    <property type="entry name" value="Znf_ZZ"/>
</dbReference>
<proteinExistence type="predicted"/>
<keyword evidence="2 5" id="KW-0863">Zinc-finger</keyword>
<protein>
    <recommendedName>
        <fullName evidence="13">Transcriptional adapter 2</fullName>
    </recommendedName>
</protein>
<evidence type="ECO:0000256" key="6">
    <source>
        <dbReference type="SAM" id="MobiDB-lite"/>
    </source>
</evidence>
<dbReference type="InterPro" id="IPR055141">
    <property type="entry name" value="TADA2A_B-like_dom"/>
</dbReference>
<name>A0AAV5A029_9AGAM</name>
<evidence type="ECO:0000256" key="3">
    <source>
        <dbReference type="ARBA" id="ARBA00022833"/>
    </source>
</evidence>
<comment type="caution">
    <text evidence="11">The sequence shown here is derived from an EMBL/GenBank/DDBJ whole genome shotgun (WGS) entry which is preliminary data.</text>
</comment>
<feature type="domain" description="ZZ-type" evidence="8">
    <location>
        <begin position="20"/>
        <end position="81"/>
    </location>
</feature>
<reference evidence="11" key="1">
    <citation type="submission" date="2021-10" db="EMBL/GenBank/DDBJ databases">
        <title>De novo Genome Assembly of Clathrus columnatus (Basidiomycota, Fungi) Using Illumina and Nanopore Sequence Data.</title>
        <authorList>
            <person name="Ogiso-Tanaka E."/>
            <person name="Itagaki H."/>
            <person name="Hosoya T."/>
            <person name="Hosaka K."/>
        </authorList>
    </citation>
    <scope>NUCLEOTIDE SEQUENCE</scope>
    <source>
        <strain evidence="11">MO-923</strain>
    </source>
</reference>
<dbReference type="PROSITE" id="PS51293">
    <property type="entry name" value="SANT"/>
    <property type="match status" value="1"/>
</dbReference>
<keyword evidence="12" id="KW-1185">Reference proteome</keyword>
<organism evidence="11 12">
    <name type="scientific">Clathrus columnatus</name>
    <dbReference type="NCBI Taxonomy" id="1419009"/>
    <lineage>
        <taxon>Eukaryota</taxon>
        <taxon>Fungi</taxon>
        <taxon>Dikarya</taxon>
        <taxon>Basidiomycota</taxon>
        <taxon>Agaricomycotina</taxon>
        <taxon>Agaricomycetes</taxon>
        <taxon>Phallomycetidae</taxon>
        <taxon>Phallales</taxon>
        <taxon>Clathraceae</taxon>
        <taxon>Clathrus</taxon>
    </lineage>
</organism>
<dbReference type="SUPFAM" id="SSF57850">
    <property type="entry name" value="RING/U-box"/>
    <property type="match status" value="1"/>
</dbReference>
<keyword evidence="1" id="KW-0479">Metal-binding</keyword>
<accession>A0AAV5A029</accession>
<gene>
    <name evidence="11" type="ORF">Clacol_000828</name>
</gene>
<dbReference type="Gene3D" id="1.10.10.10">
    <property type="entry name" value="Winged helix-like DNA-binding domain superfamily/Winged helix DNA-binding domain"/>
    <property type="match status" value="1"/>
</dbReference>
<dbReference type="SUPFAM" id="SSF46689">
    <property type="entry name" value="Homeodomain-like"/>
    <property type="match status" value="2"/>
</dbReference>
<evidence type="ECO:0008006" key="13">
    <source>
        <dbReference type="Google" id="ProtNLM"/>
    </source>
</evidence>
<dbReference type="FunFam" id="1.10.10.10:FF:000087">
    <property type="entry name" value="Transcriptional adapter 2"/>
    <property type="match status" value="1"/>
</dbReference>
<dbReference type="Pfam" id="PF00249">
    <property type="entry name" value="Myb_DNA-binding"/>
    <property type="match status" value="1"/>
</dbReference>
<dbReference type="GO" id="GO:0006338">
    <property type="term" value="P:chromatin remodeling"/>
    <property type="evidence" value="ECO:0007669"/>
    <property type="project" value="TreeGrafter"/>
</dbReference>
<dbReference type="CDD" id="cd00167">
    <property type="entry name" value="SANT"/>
    <property type="match status" value="1"/>
</dbReference>
<dbReference type="PROSITE" id="PS50090">
    <property type="entry name" value="MYB_LIKE"/>
    <property type="match status" value="1"/>
</dbReference>